<dbReference type="GO" id="GO:0016020">
    <property type="term" value="C:membrane"/>
    <property type="evidence" value="ECO:0007669"/>
    <property type="project" value="InterPro"/>
</dbReference>
<reference evidence="12 13" key="1">
    <citation type="submission" date="2013-04" db="EMBL/GenBank/DDBJ databases">
        <title>Complete genome sequence of Streptomyces fulvissimus.</title>
        <authorList>
            <person name="Myronovskyi M."/>
            <person name="Tokovenko B."/>
            <person name="Manderscheid N."/>
            <person name="Petzke L."/>
            <person name="Luzhetskyy A."/>
        </authorList>
    </citation>
    <scope>NUCLEOTIDE SEQUENCE [LARGE SCALE GENOMIC DNA]</scope>
    <source>
        <strain evidence="12 13">DSM 40593</strain>
    </source>
</reference>
<feature type="transmembrane region" description="Helical" evidence="10">
    <location>
        <begin position="47"/>
        <end position="63"/>
    </location>
</feature>
<keyword evidence="3" id="KW-0597">Phosphoprotein</keyword>
<evidence type="ECO:0000256" key="4">
    <source>
        <dbReference type="ARBA" id="ARBA00022679"/>
    </source>
</evidence>
<dbReference type="Pfam" id="PF02518">
    <property type="entry name" value="HATPase_c"/>
    <property type="match status" value="1"/>
</dbReference>
<organism evidence="12 13">
    <name type="scientific">Streptomyces microflavus DSM 40593</name>
    <dbReference type="NCBI Taxonomy" id="1303692"/>
    <lineage>
        <taxon>Bacteria</taxon>
        <taxon>Bacillati</taxon>
        <taxon>Actinomycetota</taxon>
        <taxon>Actinomycetes</taxon>
        <taxon>Kitasatosporales</taxon>
        <taxon>Streptomycetaceae</taxon>
        <taxon>Streptomyces</taxon>
    </lineage>
</organism>
<dbReference type="Pfam" id="PF07730">
    <property type="entry name" value="HisKA_3"/>
    <property type="match status" value="1"/>
</dbReference>
<dbReference type="InterPro" id="IPR050482">
    <property type="entry name" value="Sensor_HK_TwoCompSys"/>
</dbReference>
<dbReference type="PANTHER" id="PTHR24421:SF10">
    <property type="entry name" value="NITRATE_NITRITE SENSOR PROTEIN NARQ"/>
    <property type="match status" value="1"/>
</dbReference>
<dbReference type="GO" id="GO:0005524">
    <property type="term" value="F:ATP binding"/>
    <property type="evidence" value="ECO:0007669"/>
    <property type="project" value="UniProtKB-KW"/>
</dbReference>
<dbReference type="RefSeq" id="WP_015608582.1">
    <property type="nucleotide sequence ID" value="NC_021177.1"/>
</dbReference>
<dbReference type="GO" id="GO:0046983">
    <property type="term" value="F:protein dimerization activity"/>
    <property type="evidence" value="ECO:0007669"/>
    <property type="project" value="InterPro"/>
</dbReference>
<keyword evidence="10" id="KW-1133">Transmembrane helix</keyword>
<evidence type="ECO:0000256" key="7">
    <source>
        <dbReference type="ARBA" id="ARBA00022840"/>
    </source>
</evidence>
<evidence type="ECO:0000256" key="9">
    <source>
        <dbReference type="SAM" id="Coils"/>
    </source>
</evidence>
<dbReference type="KEGG" id="sfi:SFUL_2262"/>
<feature type="transmembrane region" description="Helical" evidence="10">
    <location>
        <begin position="12"/>
        <end position="32"/>
    </location>
</feature>
<evidence type="ECO:0000256" key="2">
    <source>
        <dbReference type="ARBA" id="ARBA00012438"/>
    </source>
</evidence>
<dbReference type="eggNOG" id="COG4585">
    <property type="taxonomic scope" value="Bacteria"/>
</dbReference>
<dbReference type="InterPro" id="IPR011712">
    <property type="entry name" value="Sig_transdc_His_kin_sub3_dim/P"/>
</dbReference>
<evidence type="ECO:0000256" key="1">
    <source>
        <dbReference type="ARBA" id="ARBA00000085"/>
    </source>
</evidence>
<keyword evidence="8" id="KW-0902">Two-component regulatory system</keyword>
<feature type="transmembrane region" description="Helical" evidence="10">
    <location>
        <begin position="90"/>
        <end position="106"/>
    </location>
</feature>
<dbReference type="Proteomes" id="UP000013304">
    <property type="component" value="Chromosome"/>
</dbReference>
<dbReference type="SMART" id="SM00387">
    <property type="entry name" value="HATPase_c"/>
    <property type="match status" value="1"/>
</dbReference>
<evidence type="ECO:0000259" key="11">
    <source>
        <dbReference type="SMART" id="SM00387"/>
    </source>
</evidence>
<dbReference type="EMBL" id="CP005080">
    <property type="protein sequence ID" value="AGK77216.1"/>
    <property type="molecule type" value="Genomic_DNA"/>
</dbReference>
<dbReference type="InterPro" id="IPR055558">
    <property type="entry name" value="DUF7134"/>
</dbReference>
<keyword evidence="4" id="KW-0808">Transferase</keyword>
<dbReference type="AlphaFoldDB" id="N0CM38"/>
<dbReference type="EC" id="2.7.13.3" evidence="2"/>
<dbReference type="Gene3D" id="3.30.565.10">
    <property type="entry name" value="Histidine kinase-like ATPase, C-terminal domain"/>
    <property type="match status" value="1"/>
</dbReference>
<accession>N0CM38</accession>
<keyword evidence="10" id="KW-0812">Transmembrane</keyword>
<keyword evidence="7" id="KW-0067">ATP-binding</keyword>
<evidence type="ECO:0000256" key="5">
    <source>
        <dbReference type="ARBA" id="ARBA00022741"/>
    </source>
</evidence>
<evidence type="ECO:0000256" key="8">
    <source>
        <dbReference type="ARBA" id="ARBA00023012"/>
    </source>
</evidence>
<keyword evidence="10" id="KW-0472">Membrane</keyword>
<evidence type="ECO:0000256" key="3">
    <source>
        <dbReference type="ARBA" id="ARBA00022553"/>
    </source>
</evidence>
<keyword evidence="9" id="KW-0175">Coiled coil</keyword>
<feature type="transmembrane region" description="Helical" evidence="10">
    <location>
        <begin position="68"/>
        <end position="84"/>
    </location>
</feature>
<evidence type="ECO:0000313" key="12">
    <source>
        <dbReference type="EMBL" id="AGK77216.1"/>
    </source>
</evidence>
<dbReference type="HOGENOM" id="CLU_000445_20_1_11"/>
<evidence type="ECO:0000256" key="6">
    <source>
        <dbReference type="ARBA" id="ARBA00022777"/>
    </source>
</evidence>
<dbReference type="SUPFAM" id="SSF55874">
    <property type="entry name" value="ATPase domain of HSP90 chaperone/DNA topoisomerase II/histidine kinase"/>
    <property type="match status" value="1"/>
</dbReference>
<keyword evidence="5" id="KW-0547">Nucleotide-binding</keyword>
<evidence type="ECO:0000256" key="10">
    <source>
        <dbReference type="SAM" id="Phobius"/>
    </source>
</evidence>
<gene>
    <name evidence="12" type="ORF">SFUL_2262</name>
</gene>
<sequence>MMTFDRLAARVRALPPLVADLLVVAVVGLFTASDAAVNDPGYRQDDALTWALLAVSLVALVFRRRRPVAVLCVTGAACAGWALHGHIGELLNLPVIVALYTVAVLGDRRRTLWTGLAAAAVSGVVALIVGRDVVNPQGLPVLEMVWPLVPLLLGEAVRTRRELLAEYAARAARAEEEREREADRRVRQERVRVAREIHDILAHTVSAMTVQAGVALDALDTAPEVSRRAMTQVRASGKEAVRELRATLSVLRATESTAPAPRLDQLAELVAGVEAGGVRVVLRRAPAGAAYPAVVGTTAYRIVQEALTNVVKHSGAGRVAVSLTGGDTHLDIEIVDDGPPRSEPAAGEGFGLIGMRERVLAVGGALAYGPVPGGGFRVHAQLPTEGAAP</sequence>
<evidence type="ECO:0000313" key="13">
    <source>
        <dbReference type="Proteomes" id="UP000013304"/>
    </source>
</evidence>
<dbReference type="Pfam" id="PF23539">
    <property type="entry name" value="DUF7134"/>
    <property type="match status" value="1"/>
</dbReference>
<feature type="domain" description="Histidine kinase/HSP90-like ATPase" evidence="11">
    <location>
        <begin position="294"/>
        <end position="386"/>
    </location>
</feature>
<dbReference type="GO" id="GO:0000155">
    <property type="term" value="F:phosphorelay sensor kinase activity"/>
    <property type="evidence" value="ECO:0007669"/>
    <property type="project" value="InterPro"/>
</dbReference>
<dbReference type="PATRIC" id="fig|1303692.3.peg.2276"/>
<protein>
    <recommendedName>
        <fullName evidence="2">histidine kinase</fullName>
        <ecNumber evidence="2">2.7.13.3</ecNumber>
    </recommendedName>
</protein>
<dbReference type="Gene3D" id="1.20.5.1930">
    <property type="match status" value="1"/>
</dbReference>
<keyword evidence="6" id="KW-0418">Kinase</keyword>
<dbReference type="InterPro" id="IPR036890">
    <property type="entry name" value="HATPase_C_sf"/>
</dbReference>
<proteinExistence type="predicted"/>
<comment type="catalytic activity">
    <reaction evidence="1">
        <text>ATP + protein L-histidine = ADP + protein N-phospho-L-histidine.</text>
        <dbReference type="EC" id="2.7.13.3"/>
    </reaction>
</comment>
<dbReference type="CDD" id="cd16917">
    <property type="entry name" value="HATPase_UhpB-NarQ-NarX-like"/>
    <property type="match status" value="1"/>
</dbReference>
<feature type="transmembrane region" description="Helical" evidence="10">
    <location>
        <begin position="113"/>
        <end position="130"/>
    </location>
</feature>
<dbReference type="PANTHER" id="PTHR24421">
    <property type="entry name" value="NITRATE/NITRITE SENSOR PROTEIN NARX-RELATED"/>
    <property type="match status" value="1"/>
</dbReference>
<dbReference type="InterPro" id="IPR003594">
    <property type="entry name" value="HATPase_dom"/>
</dbReference>
<feature type="coiled-coil region" evidence="9">
    <location>
        <begin position="157"/>
        <end position="191"/>
    </location>
</feature>
<name>N0CM38_STRMI</name>